<sequence>MCNSSKKEEFLFNLCLNFTIPKIPKLWEKDNQFHQKFVNVIEHIRTDIRIGSISNENKFQFVSKKLIRFHH</sequence>
<comment type="caution">
    <text evidence="1">The sequence shown here is derived from an EMBL/GenBank/DDBJ whole genome shotgun (WGS) entry which is preliminary data.</text>
</comment>
<protein>
    <submittedName>
        <fullName evidence="1">Uncharacterized protein</fullName>
    </submittedName>
</protein>
<evidence type="ECO:0000313" key="1">
    <source>
        <dbReference type="EMBL" id="RNA14942.1"/>
    </source>
</evidence>
<gene>
    <name evidence="1" type="ORF">BpHYR1_053662</name>
</gene>
<dbReference type="Proteomes" id="UP000276133">
    <property type="component" value="Unassembled WGS sequence"/>
</dbReference>
<dbReference type="EMBL" id="REGN01005083">
    <property type="protein sequence ID" value="RNA14942.1"/>
    <property type="molecule type" value="Genomic_DNA"/>
</dbReference>
<dbReference type="AlphaFoldDB" id="A0A3M7QUC5"/>
<organism evidence="1 2">
    <name type="scientific">Brachionus plicatilis</name>
    <name type="common">Marine rotifer</name>
    <name type="synonym">Brachionus muelleri</name>
    <dbReference type="NCBI Taxonomy" id="10195"/>
    <lineage>
        <taxon>Eukaryota</taxon>
        <taxon>Metazoa</taxon>
        <taxon>Spiralia</taxon>
        <taxon>Gnathifera</taxon>
        <taxon>Rotifera</taxon>
        <taxon>Eurotatoria</taxon>
        <taxon>Monogononta</taxon>
        <taxon>Pseudotrocha</taxon>
        <taxon>Ploima</taxon>
        <taxon>Brachionidae</taxon>
        <taxon>Brachionus</taxon>
    </lineage>
</organism>
<reference evidence="1 2" key="1">
    <citation type="journal article" date="2018" name="Sci. Rep.">
        <title>Genomic signatures of local adaptation to the degree of environmental predictability in rotifers.</title>
        <authorList>
            <person name="Franch-Gras L."/>
            <person name="Hahn C."/>
            <person name="Garcia-Roger E.M."/>
            <person name="Carmona M.J."/>
            <person name="Serra M."/>
            <person name="Gomez A."/>
        </authorList>
    </citation>
    <scope>NUCLEOTIDE SEQUENCE [LARGE SCALE GENOMIC DNA]</scope>
    <source>
        <strain evidence="1">HYR1</strain>
    </source>
</reference>
<evidence type="ECO:0000313" key="2">
    <source>
        <dbReference type="Proteomes" id="UP000276133"/>
    </source>
</evidence>
<name>A0A3M7QUC5_BRAPC</name>
<accession>A0A3M7QUC5</accession>
<proteinExistence type="predicted"/>
<keyword evidence="2" id="KW-1185">Reference proteome</keyword>